<gene>
    <name evidence="1" type="ORF">SAMN05192534_105140</name>
</gene>
<organism evidence="1 2">
    <name type="scientific">Alteribacillus persepolensis</name>
    <dbReference type="NCBI Taxonomy" id="568899"/>
    <lineage>
        <taxon>Bacteria</taxon>
        <taxon>Bacillati</taxon>
        <taxon>Bacillota</taxon>
        <taxon>Bacilli</taxon>
        <taxon>Bacillales</taxon>
        <taxon>Bacillaceae</taxon>
        <taxon>Alteribacillus</taxon>
    </lineage>
</organism>
<keyword evidence="2" id="KW-1185">Reference proteome</keyword>
<proteinExistence type="predicted"/>
<reference evidence="1 2" key="1">
    <citation type="submission" date="2016-10" db="EMBL/GenBank/DDBJ databases">
        <authorList>
            <person name="de Groot N.N."/>
        </authorList>
    </citation>
    <scope>NUCLEOTIDE SEQUENCE [LARGE SCALE GENOMIC DNA]</scope>
    <source>
        <strain evidence="1 2">DSM 21632</strain>
    </source>
</reference>
<dbReference type="STRING" id="568899.SAMN05192534_105140"/>
<accession>A0A1G8CCW4</accession>
<protein>
    <submittedName>
        <fullName evidence="1">WVELL protein</fullName>
    </submittedName>
</protein>
<dbReference type="EMBL" id="FNDK01000005">
    <property type="protein sequence ID" value="SDH43218.1"/>
    <property type="molecule type" value="Genomic_DNA"/>
</dbReference>
<evidence type="ECO:0000313" key="2">
    <source>
        <dbReference type="Proteomes" id="UP000199163"/>
    </source>
</evidence>
<dbReference type="InterPro" id="IPR026952">
    <property type="entry name" value="WVELL"/>
</dbReference>
<dbReference type="OrthoDB" id="2361637at2"/>
<evidence type="ECO:0000313" key="1">
    <source>
        <dbReference type="EMBL" id="SDH43218.1"/>
    </source>
</evidence>
<dbReference type="RefSeq" id="WP_091272265.1">
    <property type="nucleotide sequence ID" value="NZ_FNDK01000005.1"/>
</dbReference>
<dbReference type="Pfam" id="PF14043">
    <property type="entry name" value="WVELL"/>
    <property type="match status" value="1"/>
</dbReference>
<dbReference type="Proteomes" id="UP000199163">
    <property type="component" value="Unassembled WGS sequence"/>
</dbReference>
<name>A0A1G8CCW4_9BACI</name>
<dbReference type="AlphaFoldDB" id="A0A1G8CCW4"/>
<sequence>MEDIYQRLTKKLLDHNEQLSAGQARTWVEHLWEDFEVTRAKSGREYQGSEVTESIVGKWIEQYGPYLHQYEATNMKFHKLNQRNDYLTH</sequence>